<keyword evidence="3" id="KW-0808">Transferase</keyword>
<feature type="transmembrane region" description="Helical" evidence="7">
    <location>
        <begin position="203"/>
        <end position="220"/>
    </location>
</feature>
<evidence type="ECO:0000256" key="5">
    <source>
        <dbReference type="ARBA" id="ARBA00022989"/>
    </source>
</evidence>
<accession>A0A2M7Z5Z3</accession>
<keyword evidence="6 7" id="KW-0472">Membrane</keyword>
<organism evidence="8 9">
    <name type="scientific">Candidatus Magasanikbacteria bacterium CG_4_9_14_3_um_filter_32_9</name>
    <dbReference type="NCBI Taxonomy" id="1974644"/>
    <lineage>
        <taxon>Bacteria</taxon>
        <taxon>Candidatus Magasanikiibacteriota</taxon>
    </lineage>
</organism>
<feature type="transmembrane region" description="Helical" evidence="7">
    <location>
        <begin position="75"/>
        <end position="94"/>
    </location>
</feature>
<keyword evidence="5 7" id="KW-1133">Transmembrane helix</keyword>
<evidence type="ECO:0000313" key="9">
    <source>
        <dbReference type="Proteomes" id="UP000230843"/>
    </source>
</evidence>
<evidence type="ECO:0000256" key="3">
    <source>
        <dbReference type="ARBA" id="ARBA00022679"/>
    </source>
</evidence>
<proteinExistence type="predicted"/>
<dbReference type="PANTHER" id="PTHR22926:SF3">
    <property type="entry name" value="UNDECAPRENYL-PHOSPHATE ALPHA-N-ACETYLGLUCOSAMINYL 1-PHOSPHATE TRANSFERASE"/>
    <property type="match status" value="1"/>
</dbReference>
<dbReference type="Proteomes" id="UP000230843">
    <property type="component" value="Unassembled WGS sequence"/>
</dbReference>
<evidence type="ECO:0000256" key="2">
    <source>
        <dbReference type="ARBA" id="ARBA00022475"/>
    </source>
</evidence>
<keyword evidence="2" id="KW-1003">Cell membrane</keyword>
<dbReference type="GO" id="GO:0005886">
    <property type="term" value="C:plasma membrane"/>
    <property type="evidence" value="ECO:0007669"/>
    <property type="project" value="UniProtKB-SubCell"/>
</dbReference>
<evidence type="ECO:0000313" key="8">
    <source>
        <dbReference type="EMBL" id="PJA89537.1"/>
    </source>
</evidence>
<evidence type="ECO:0000256" key="4">
    <source>
        <dbReference type="ARBA" id="ARBA00022692"/>
    </source>
</evidence>
<dbReference type="CDD" id="cd06853">
    <property type="entry name" value="GT_WecA_like"/>
    <property type="match status" value="1"/>
</dbReference>
<feature type="transmembrane region" description="Helical" evidence="7">
    <location>
        <begin position="44"/>
        <end position="63"/>
    </location>
</feature>
<name>A0A2M7Z5Z3_9BACT</name>
<dbReference type="GO" id="GO:0016780">
    <property type="term" value="F:phosphotransferase activity, for other substituted phosphate groups"/>
    <property type="evidence" value="ECO:0007669"/>
    <property type="project" value="InterPro"/>
</dbReference>
<reference evidence="9" key="1">
    <citation type="submission" date="2017-09" db="EMBL/GenBank/DDBJ databases">
        <title>Depth-based differentiation of microbial function through sediment-hosted aquifers and enrichment of novel symbionts in the deep terrestrial subsurface.</title>
        <authorList>
            <person name="Probst A.J."/>
            <person name="Ladd B."/>
            <person name="Jarett J.K."/>
            <person name="Geller-Mcgrath D.E."/>
            <person name="Sieber C.M.K."/>
            <person name="Emerson J.B."/>
            <person name="Anantharaman K."/>
            <person name="Thomas B.C."/>
            <person name="Malmstrom R."/>
            <person name="Stieglmeier M."/>
            <person name="Klingl A."/>
            <person name="Woyke T."/>
            <person name="Ryan C.M."/>
            <person name="Banfield J.F."/>
        </authorList>
    </citation>
    <scope>NUCLEOTIDE SEQUENCE [LARGE SCALE GENOMIC DNA]</scope>
</reference>
<keyword evidence="4 7" id="KW-0812">Transmembrane</keyword>
<dbReference type="EMBL" id="PFVJ01000080">
    <property type="protein sequence ID" value="PJA89537.1"/>
    <property type="molecule type" value="Genomic_DNA"/>
</dbReference>
<feature type="transmembrane region" description="Helical" evidence="7">
    <location>
        <begin position="177"/>
        <end position="197"/>
    </location>
</feature>
<feature type="transmembrane region" description="Helical" evidence="7">
    <location>
        <begin position="227"/>
        <end position="246"/>
    </location>
</feature>
<comment type="caution">
    <text evidence="8">The sequence shown here is derived from an EMBL/GenBank/DDBJ whole genome shotgun (WGS) entry which is preliminary data.</text>
</comment>
<protein>
    <recommendedName>
        <fullName evidence="10">Undecaprenyl-phosphate alpha-N-acetylglucosaminyl 1-phosphate transferase</fullName>
    </recommendedName>
</protein>
<dbReference type="GO" id="GO:0071555">
    <property type="term" value="P:cell wall organization"/>
    <property type="evidence" value="ECO:0007669"/>
    <property type="project" value="TreeGrafter"/>
</dbReference>
<dbReference type="PANTHER" id="PTHR22926">
    <property type="entry name" value="PHOSPHO-N-ACETYLMURAMOYL-PENTAPEPTIDE-TRANSFERASE"/>
    <property type="match status" value="1"/>
</dbReference>
<feature type="transmembrane region" description="Helical" evidence="7">
    <location>
        <begin position="106"/>
        <end position="126"/>
    </location>
</feature>
<dbReference type="InterPro" id="IPR000715">
    <property type="entry name" value="Glycosyl_transferase_4"/>
</dbReference>
<dbReference type="GO" id="GO:0009103">
    <property type="term" value="P:lipopolysaccharide biosynthetic process"/>
    <property type="evidence" value="ECO:0007669"/>
    <property type="project" value="TreeGrafter"/>
</dbReference>
<feature type="transmembrane region" description="Helical" evidence="7">
    <location>
        <begin position="252"/>
        <end position="271"/>
    </location>
</feature>
<feature type="transmembrane region" description="Helical" evidence="7">
    <location>
        <begin position="6"/>
        <end position="24"/>
    </location>
</feature>
<dbReference type="AlphaFoldDB" id="A0A2M7Z5Z3"/>
<evidence type="ECO:0000256" key="7">
    <source>
        <dbReference type="SAM" id="Phobius"/>
    </source>
</evidence>
<dbReference type="Pfam" id="PF00953">
    <property type="entry name" value="Glycos_transf_4"/>
    <property type="match status" value="1"/>
</dbReference>
<feature type="transmembrane region" description="Helical" evidence="7">
    <location>
        <begin position="326"/>
        <end position="344"/>
    </location>
</feature>
<feature type="transmembrane region" description="Helical" evidence="7">
    <location>
        <begin position="146"/>
        <end position="165"/>
    </location>
</feature>
<dbReference type="GO" id="GO:0044038">
    <property type="term" value="P:cell wall macromolecule biosynthetic process"/>
    <property type="evidence" value="ECO:0007669"/>
    <property type="project" value="TreeGrafter"/>
</dbReference>
<comment type="subcellular location">
    <subcellularLocation>
        <location evidence="1">Cell membrane</location>
        <topology evidence="1">Multi-pass membrane protein</topology>
    </subcellularLocation>
</comment>
<feature type="transmembrane region" description="Helical" evidence="7">
    <location>
        <begin position="302"/>
        <end position="320"/>
    </location>
</feature>
<gene>
    <name evidence="8" type="ORF">CO137_03755</name>
</gene>
<evidence type="ECO:0008006" key="10">
    <source>
        <dbReference type="Google" id="ProtNLM"/>
    </source>
</evidence>
<sequence>MFLFYFLITFFLSLLLTKAVLWLMKKINVVDIPYGERKIHKKKIPLGGGLAIMISFFIVSFWLYSQDILGVDVSYRNFLGLFLGSLVLIVGGFLDDKYNLKAKIQIFFPVFAVLIVILFGVGPHVITNPFGGVFDLSIFKVSFGSLGDWVVLADIVVFFWLMIMMYTTKLLDGLDGLVAGLVFIGAIMIFSFSTYTVWVQPEISLISLVFAGACLGFLFWNFYPAKVFLGEGGSLFLGFVLGSLAIISGSKIATTLLVVGMPMLDMVRVIIRRIQNKKSVFLGDREHLHFQLLESGFSQKQAVLLFYAIAILFGLTALFLQSSQKLVALALLFILMLLLGLRFTNKSKKYGS</sequence>
<evidence type="ECO:0000256" key="6">
    <source>
        <dbReference type="ARBA" id="ARBA00023136"/>
    </source>
</evidence>
<evidence type="ECO:0000256" key="1">
    <source>
        <dbReference type="ARBA" id="ARBA00004651"/>
    </source>
</evidence>